<reference evidence="2 3" key="1">
    <citation type="submission" date="2018-10" db="EMBL/GenBank/DDBJ databases">
        <title>Co-occurring genomic capacity for anaerobic methane metabolism and dissimilatory sulfite reduction discovered in the Korarchaeota.</title>
        <authorList>
            <person name="Mckay L.J."/>
            <person name="Dlakic M."/>
            <person name="Fields M.W."/>
            <person name="Delmont T.O."/>
            <person name="Eren A.M."/>
            <person name="Jay Z.J."/>
            <person name="Klingelsmith K.B."/>
            <person name="Rusch D.B."/>
            <person name="Inskeep W.P."/>
        </authorList>
    </citation>
    <scope>NUCLEOTIDE SEQUENCE [LARGE SCALE GENOMIC DNA]</scope>
    <source>
        <strain evidence="2 3">WS</strain>
    </source>
</reference>
<dbReference type="SMART" id="SM00248">
    <property type="entry name" value="ANK"/>
    <property type="match status" value="4"/>
</dbReference>
<evidence type="ECO:0000313" key="2">
    <source>
        <dbReference type="EMBL" id="RSN68336.1"/>
    </source>
</evidence>
<dbReference type="PRINTS" id="PR01415">
    <property type="entry name" value="ANKYRIN"/>
</dbReference>
<comment type="caution">
    <text evidence="2">The sequence shown here is derived from an EMBL/GenBank/DDBJ whole genome shotgun (WGS) entry which is preliminary data.</text>
</comment>
<dbReference type="SUPFAM" id="SSF48403">
    <property type="entry name" value="Ankyrin repeat"/>
    <property type="match status" value="1"/>
</dbReference>
<dbReference type="PANTHER" id="PTHR22677">
    <property type="entry name" value="ANKYRIN REPEAT DOMAIN-CONTAINING PROTEIN 60"/>
    <property type="match status" value="1"/>
</dbReference>
<dbReference type="Pfam" id="PF12796">
    <property type="entry name" value="Ank_2"/>
    <property type="match status" value="1"/>
</dbReference>
<dbReference type="InterPro" id="IPR039323">
    <property type="entry name" value="ANKRD_45/46/60"/>
</dbReference>
<evidence type="ECO:0000313" key="3">
    <source>
        <dbReference type="Proteomes" id="UP000278149"/>
    </source>
</evidence>
<dbReference type="PROSITE" id="PS50297">
    <property type="entry name" value="ANK_REP_REGION"/>
    <property type="match status" value="2"/>
</dbReference>
<proteinExistence type="predicted"/>
<name>A0A429G3F8_9CREN</name>
<dbReference type="Gene3D" id="1.25.40.20">
    <property type="entry name" value="Ankyrin repeat-containing domain"/>
    <property type="match status" value="3"/>
</dbReference>
<sequence>MNSQNEDLLEAAERGELGKVKKLLDEGADVNARSEWWTTPLHLAAAGGHLSVVKLLVERGADVNARDENGWTPLHCAAFNGYLDVVRLLVERGADVSAKNGEGKTPLDLARKRKHSDVVNFLEMVGRTTVEILDVKQGPYPRSHLEEISLSIKGSGKVKIDLEGDVEWMDPGEIAINGEYIADIPVKPKVNGEVPVKITIRGGGVSTSRIAWLNVASAQGRADMGSAWIGEEIKKIKGFLSEIGV</sequence>
<protein>
    <submittedName>
        <fullName evidence="2">Ankyrin repeat domain-containing protein</fullName>
    </submittedName>
</protein>
<dbReference type="AlphaFoldDB" id="A0A429G3F8"/>
<gene>
    <name evidence="2" type="ORF">D9Q81_06380</name>
</gene>
<dbReference type="InterPro" id="IPR002110">
    <property type="entry name" value="Ankyrin_rpt"/>
</dbReference>
<keyword evidence="1" id="KW-0040">ANK repeat</keyword>
<dbReference type="RefSeq" id="WP_125742057.1">
    <property type="nucleotide sequence ID" value="NZ_RCOR01000031.1"/>
</dbReference>
<feature type="repeat" description="ANK" evidence="1">
    <location>
        <begin position="69"/>
        <end position="101"/>
    </location>
</feature>
<organism evidence="2 3">
    <name type="scientific">Candidatus Korarchaeum cryptofilum</name>
    <dbReference type="NCBI Taxonomy" id="498846"/>
    <lineage>
        <taxon>Archaea</taxon>
        <taxon>Thermoproteota</taxon>
        <taxon>Candidatus Korarchaeia</taxon>
        <taxon>Candidatus Korarchaeales</taxon>
        <taxon>Candidatus Korarchaeaceae</taxon>
        <taxon>Candidatus Korarchaeum</taxon>
    </lineage>
</organism>
<dbReference type="PANTHER" id="PTHR22677:SF4">
    <property type="entry name" value="USHER SYNDROME TYPE-1G PROTEIN-LIKE PROTEIN"/>
    <property type="match status" value="1"/>
</dbReference>
<dbReference type="InterPro" id="IPR036770">
    <property type="entry name" value="Ankyrin_rpt-contain_sf"/>
</dbReference>
<accession>A0A429G3F8</accession>
<dbReference type="EMBL" id="RCOR01000031">
    <property type="protein sequence ID" value="RSN68336.1"/>
    <property type="molecule type" value="Genomic_DNA"/>
</dbReference>
<feature type="repeat" description="ANK" evidence="1">
    <location>
        <begin position="3"/>
        <end position="35"/>
    </location>
</feature>
<evidence type="ECO:0000256" key="1">
    <source>
        <dbReference type="PROSITE-ProRule" id="PRU00023"/>
    </source>
</evidence>
<dbReference type="PROSITE" id="PS50088">
    <property type="entry name" value="ANK_REPEAT"/>
    <property type="match status" value="3"/>
</dbReference>
<feature type="repeat" description="ANK" evidence="1">
    <location>
        <begin position="39"/>
        <end position="68"/>
    </location>
</feature>
<dbReference type="Proteomes" id="UP000278149">
    <property type="component" value="Unassembled WGS sequence"/>
</dbReference>